<feature type="transmembrane region" description="Helical" evidence="1">
    <location>
        <begin position="267"/>
        <end position="288"/>
    </location>
</feature>
<proteinExistence type="predicted"/>
<evidence type="ECO:0000313" key="2">
    <source>
        <dbReference type="EMBL" id="MCC2168620.1"/>
    </source>
</evidence>
<dbReference type="Proteomes" id="UP001199355">
    <property type="component" value="Unassembled WGS sequence"/>
</dbReference>
<keyword evidence="3" id="KW-1185">Reference proteome</keyword>
<reference evidence="2 3" key="1">
    <citation type="submission" date="2021-10" db="EMBL/GenBank/DDBJ databases">
        <title>Anaerobic single-cell dispensing facilitates the cultivation of human gut bacteria.</title>
        <authorList>
            <person name="Afrizal A."/>
        </authorList>
    </citation>
    <scope>NUCLEOTIDE SEQUENCE [LARGE SCALE GENOMIC DNA]</scope>
    <source>
        <strain evidence="2 3">CLA-AA-H244</strain>
    </source>
</reference>
<dbReference type="EMBL" id="JAJEQF010000041">
    <property type="protein sequence ID" value="MCC2168620.1"/>
    <property type="molecule type" value="Genomic_DNA"/>
</dbReference>
<feature type="transmembrane region" description="Helical" evidence="1">
    <location>
        <begin position="483"/>
        <end position="504"/>
    </location>
</feature>
<feature type="transmembrane region" description="Helical" evidence="1">
    <location>
        <begin position="6"/>
        <end position="25"/>
    </location>
</feature>
<feature type="transmembrane region" description="Helical" evidence="1">
    <location>
        <begin position="395"/>
        <end position="418"/>
    </location>
</feature>
<protein>
    <submittedName>
        <fullName evidence="2">Glycosyltransferase family 39 protein</fullName>
    </submittedName>
</protein>
<accession>A0AAE3AZK4</accession>
<feature type="transmembrane region" description="Helical" evidence="1">
    <location>
        <begin position="424"/>
        <end position="444"/>
    </location>
</feature>
<keyword evidence="1" id="KW-0472">Membrane</keyword>
<keyword evidence="1" id="KW-1133">Transmembrane helix</keyword>
<name>A0AAE3AZK4_9FIRM</name>
<keyword evidence="1" id="KW-0812">Transmembrane</keyword>
<organism evidence="2 3">
    <name type="scientific">Gallintestinimicrobium propionicum</name>
    <dbReference type="NCBI Taxonomy" id="2981770"/>
    <lineage>
        <taxon>Bacteria</taxon>
        <taxon>Bacillati</taxon>
        <taxon>Bacillota</taxon>
        <taxon>Clostridia</taxon>
        <taxon>Lachnospirales</taxon>
        <taxon>Lachnospiraceae</taxon>
        <taxon>Gallintestinimicrobium</taxon>
    </lineage>
</organism>
<evidence type="ECO:0000256" key="1">
    <source>
        <dbReference type="SAM" id="Phobius"/>
    </source>
</evidence>
<comment type="caution">
    <text evidence="2">The sequence shown here is derived from an EMBL/GenBank/DDBJ whole genome shotgun (WGS) entry which is preliminary data.</text>
</comment>
<sequence>MKKRNWYLILGMLLLVQLIAIFYFGSKKAGFHYDEYYSYYSSNVSIGLVPTDREWKPGSEIVDEFRVLPGQRFQYGTVTRMQTYDVHPPFYYLLLHTVCSLFPGRFSKWSGIGLNIVLFVLSWSVLAKLTRRIVMGALRSAAAPGGKAQTCVTAADVPERITRVMIFGVCLLYGFNPAVYSGVMLVRMYMLLALWILLVTWLHVKSLQERKRGFSFYLPLMAVVYLGFLTHYYFAVYLFFLAAAMELYLLLERAEQKSWGQKWKDCLIYATAVIGAMLLAVVSYPACLSHIFRGYRGTEAMGAFFDLGNTLGRFRFFAGLLNEYAFGSMLYGFVLLLVLMALTVWGIGRMKAGRKAVAATAQKSGQQAAEYAAAQENSNRQADAFRESFWEARRVFWIPAAAVLGYFLVVTKTALLTAEEANRYQIPVYGLILLLMMVIFVLLGQKLFVLTMRKGTAVKSAAGKISDTRDTSAPEKRSVHDKAAGYVLLAVFLVLATGQIRGLADGKVLFLYEEDTKNIAFAQEHKEKPVVYFYNPNLTWMIWDDSLELMQYDEIYFASLADVSTVEDDTIRQADQVLVYVSRMEQTEEALQAVADGMGGDVKMEKIRELLYCDLYLIARK</sequence>
<evidence type="ECO:0000313" key="3">
    <source>
        <dbReference type="Proteomes" id="UP001199355"/>
    </source>
</evidence>
<gene>
    <name evidence="2" type="ORF">LKD45_13115</name>
</gene>
<feature type="transmembrane region" description="Helical" evidence="1">
    <location>
        <begin position="324"/>
        <end position="345"/>
    </location>
</feature>
<feature type="transmembrane region" description="Helical" evidence="1">
    <location>
        <begin position="112"/>
        <end position="130"/>
    </location>
</feature>
<feature type="transmembrane region" description="Helical" evidence="1">
    <location>
        <begin position="216"/>
        <end position="240"/>
    </location>
</feature>
<dbReference type="RefSeq" id="WP_308728800.1">
    <property type="nucleotide sequence ID" value="NZ_JAJEQF010000041.1"/>
</dbReference>
<dbReference type="AlphaFoldDB" id="A0AAE3AZK4"/>
<feature type="transmembrane region" description="Helical" evidence="1">
    <location>
        <begin position="186"/>
        <end position="204"/>
    </location>
</feature>